<feature type="domain" description="OmpA-like" evidence="6">
    <location>
        <begin position="537"/>
        <end position="659"/>
    </location>
</feature>
<dbReference type="Proteomes" id="UP000319700">
    <property type="component" value="Unassembled WGS sequence"/>
</dbReference>
<protein>
    <submittedName>
        <fullName evidence="7">Flagellar motor protein MotB</fullName>
    </submittedName>
</protein>
<evidence type="ECO:0000256" key="1">
    <source>
        <dbReference type="ARBA" id="ARBA00004442"/>
    </source>
</evidence>
<dbReference type="Pfam" id="PF07676">
    <property type="entry name" value="PD40"/>
    <property type="match status" value="2"/>
</dbReference>
<dbReference type="InterPro" id="IPR050330">
    <property type="entry name" value="Bact_OuterMem_StrucFunc"/>
</dbReference>
<reference evidence="7 8" key="1">
    <citation type="journal article" date="2019" name="Environ. Microbiol.">
        <title>Species interactions and distinct microbial communities in high Arctic permafrost affected cryosols are associated with the CH4 and CO2 gas fluxes.</title>
        <authorList>
            <person name="Altshuler I."/>
            <person name="Hamel J."/>
            <person name="Turney S."/>
            <person name="Magnuson E."/>
            <person name="Levesque R."/>
            <person name="Greer C."/>
            <person name="Whyte L.G."/>
        </authorList>
    </citation>
    <scope>NUCLEOTIDE SEQUENCE [LARGE SCALE GENOMIC DNA]</scope>
    <source>
        <strain evidence="7 8">42</strain>
    </source>
</reference>
<dbReference type="PROSITE" id="PS50005">
    <property type="entry name" value="TPR"/>
    <property type="match status" value="1"/>
</dbReference>
<dbReference type="InterPro" id="IPR008969">
    <property type="entry name" value="CarboxyPept-like_regulatory"/>
</dbReference>
<organism evidence="7 8">
    <name type="scientific">Flavobacterium pectinovorum</name>
    <dbReference type="NCBI Taxonomy" id="29533"/>
    <lineage>
        <taxon>Bacteria</taxon>
        <taxon>Pseudomonadati</taxon>
        <taxon>Bacteroidota</taxon>
        <taxon>Flavobacteriia</taxon>
        <taxon>Flavobacteriales</taxon>
        <taxon>Flavobacteriaceae</taxon>
        <taxon>Flavobacterium</taxon>
    </lineage>
</organism>
<evidence type="ECO:0000256" key="2">
    <source>
        <dbReference type="ARBA" id="ARBA00023136"/>
    </source>
</evidence>
<dbReference type="SUPFAM" id="SSF49464">
    <property type="entry name" value="Carboxypeptidase regulatory domain-like"/>
    <property type="match status" value="1"/>
</dbReference>
<keyword evidence="2 5" id="KW-0472">Membrane</keyword>
<dbReference type="Gene3D" id="2.60.40.1120">
    <property type="entry name" value="Carboxypeptidase-like, regulatory domain"/>
    <property type="match status" value="1"/>
</dbReference>
<dbReference type="AlphaFoldDB" id="A0A502EFK8"/>
<dbReference type="Gene3D" id="2.120.10.30">
    <property type="entry name" value="TolB, C-terminal domain"/>
    <property type="match status" value="1"/>
</dbReference>
<dbReference type="InterPro" id="IPR036737">
    <property type="entry name" value="OmpA-like_sf"/>
</dbReference>
<dbReference type="SUPFAM" id="SSF48452">
    <property type="entry name" value="TPR-like"/>
    <property type="match status" value="1"/>
</dbReference>
<dbReference type="PANTHER" id="PTHR30329">
    <property type="entry name" value="STATOR ELEMENT OF FLAGELLAR MOTOR COMPLEX"/>
    <property type="match status" value="1"/>
</dbReference>
<dbReference type="SUPFAM" id="SSF82171">
    <property type="entry name" value="DPP6 N-terminal domain-like"/>
    <property type="match status" value="1"/>
</dbReference>
<gene>
    <name evidence="7" type="ORF">EAH81_20665</name>
</gene>
<evidence type="ECO:0000313" key="7">
    <source>
        <dbReference type="EMBL" id="TPG36227.1"/>
    </source>
</evidence>
<dbReference type="Pfam" id="PF13620">
    <property type="entry name" value="CarboxypepD_reg"/>
    <property type="match status" value="1"/>
</dbReference>
<name>A0A502EFK8_9FLAO</name>
<keyword evidence="8" id="KW-1185">Reference proteome</keyword>
<comment type="caution">
    <text evidence="7">The sequence shown here is derived from an EMBL/GenBank/DDBJ whole genome shotgun (WGS) entry which is preliminary data.</text>
</comment>
<dbReference type="InterPro" id="IPR011990">
    <property type="entry name" value="TPR-like_helical_dom_sf"/>
</dbReference>
<keyword evidence="3" id="KW-0998">Cell outer membrane</keyword>
<evidence type="ECO:0000256" key="4">
    <source>
        <dbReference type="PROSITE-ProRule" id="PRU00339"/>
    </source>
</evidence>
<accession>A0A502EFK8</accession>
<keyword evidence="7" id="KW-0969">Cilium</keyword>
<dbReference type="InterPro" id="IPR006664">
    <property type="entry name" value="OMP_bac"/>
</dbReference>
<dbReference type="InterPro" id="IPR006665">
    <property type="entry name" value="OmpA-like"/>
</dbReference>
<dbReference type="GO" id="GO:0009279">
    <property type="term" value="C:cell outer membrane"/>
    <property type="evidence" value="ECO:0007669"/>
    <property type="project" value="UniProtKB-SubCell"/>
</dbReference>
<dbReference type="CDD" id="cd07185">
    <property type="entry name" value="OmpA_C-like"/>
    <property type="match status" value="1"/>
</dbReference>
<sequence length="660" mass="74804">MITKIHMKKYFLLWIVLFGLHNSYSQNKLINKAEKEYDQQAYASLSSGNLYDVLIEKEYNSSAVYAKLGDSYYFNGDYKNALKAYSQVEKLKDNYSFTNDQLFRYSQSLKSDGRYDEASKIIKQLNSKLAKGPINESTDYLSDIKKQSNRYSIKLVTANSKMPDYGTAYYKEKQVIFTSARDTNVVKKYKDAWTGKPYYKLYEATITDDGDLVNPKKLPGKVNSVYHQSTPVITNDGKQMYFTRSNFLGNKLGSDDTKTNRLRIYRATLVNDTWDKIEDLSINNDSYSNAHPALRPDGKSLIFASDRPGSLGQTDLYEVEIKTDGSFGEPKNMGASINTIGRETFPFITKSGEFYFASDGQSGLGGLDVFAAIKNSDNNYTIVNVGEPVNSGSDDFGFVIDSQTKKGFFSSNRGNDDQIYSVRELEPIKEIVNEIAVAGKIYDNKTGAALPNVKIKVYDKNNKLVDEFFTDEAGEYIVKVPQGDYTFVYEKQGYLFENDHITVKKGDKNILIDKRLTVDPNAIQLVDENGNAVVNGHDLTKDLNLKPIYFDLNGTRIKKKSQEELNKIVKFLKNYPTSTVDIRSHTDSQGDNNYNLKLSERRAKCTMDYFLKKGIKANRVTGKGYGETEILNKCVDGVKCSDKEHQLNRRSEFITSFNNK</sequence>
<evidence type="ECO:0000259" key="6">
    <source>
        <dbReference type="PROSITE" id="PS51123"/>
    </source>
</evidence>
<keyword evidence="4" id="KW-0802">TPR repeat</keyword>
<dbReference type="PANTHER" id="PTHR30329:SF21">
    <property type="entry name" value="LIPOPROTEIN YIAD-RELATED"/>
    <property type="match status" value="1"/>
</dbReference>
<dbReference type="InterPro" id="IPR019734">
    <property type="entry name" value="TPR_rpt"/>
</dbReference>
<dbReference type="Pfam" id="PF00691">
    <property type="entry name" value="OmpA"/>
    <property type="match status" value="1"/>
</dbReference>
<dbReference type="InterPro" id="IPR011659">
    <property type="entry name" value="WD40"/>
</dbReference>
<dbReference type="Gene3D" id="3.30.1330.60">
    <property type="entry name" value="OmpA-like domain"/>
    <property type="match status" value="1"/>
</dbReference>
<keyword evidence="7" id="KW-0282">Flagellum</keyword>
<dbReference type="SUPFAM" id="SSF103088">
    <property type="entry name" value="OmpA-like"/>
    <property type="match status" value="1"/>
</dbReference>
<evidence type="ECO:0000313" key="8">
    <source>
        <dbReference type="Proteomes" id="UP000319700"/>
    </source>
</evidence>
<dbReference type="PRINTS" id="PR01021">
    <property type="entry name" value="OMPADOMAIN"/>
</dbReference>
<comment type="subcellular location">
    <subcellularLocation>
        <location evidence="1">Cell outer membrane</location>
    </subcellularLocation>
</comment>
<evidence type="ECO:0000256" key="3">
    <source>
        <dbReference type="ARBA" id="ARBA00023237"/>
    </source>
</evidence>
<dbReference type="InterPro" id="IPR011042">
    <property type="entry name" value="6-blade_b-propeller_TolB-like"/>
</dbReference>
<evidence type="ECO:0000256" key="5">
    <source>
        <dbReference type="PROSITE-ProRule" id="PRU00473"/>
    </source>
</evidence>
<dbReference type="EMBL" id="RCZH01000015">
    <property type="protein sequence ID" value="TPG36227.1"/>
    <property type="molecule type" value="Genomic_DNA"/>
</dbReference>
<dbReference type="Gene3D" id="1.25.40.10">
    <property type="entry name" value="Tetratricopeptide repeat domain"/>
    <property type="match status" value="1"/>
</dbReference>
<proteinExistence type="predicted"/>
<dbReference type="PROSITE" id="PS51123">
    <property type="entry name" value="OMPA_2"/>
    <property type="match status" value="1"/>
</dbReference>
<feature type="repeat" description="TPR" evidence="4">
    <location>
        <begin position="62"/>
        <end position="95"/>
    </location>
</feature>
<keyword evidence="7" id="KW-0966">Cell projection</keyword>